<accession>A0A0K2UYY7</accession>
<dbReference type="EMBL" id="HACA01025721">
    <property type="protein sequence ID" value="CDW43082.1"/>
    <property type="molecule type" value="Transcribed_RNA"/>
</dbReference>
<evidence type="ECO:0000313" key="1">
    <source>
        <dbReference type="EMBL" id="CDW43082.1"/>
    </source>
</evidence>
<proteinExistence type="predicted"/>
<organism evidence="1">
    <name type="scientific">Lepeophtheirus salmonis</name>
    <name type="common">Salmon louse</name>
    <name type="synonym">Caligus salmonis</name>
    <dbReference type="NCBI Taxonomy" id="72036"/>
    <lineage>
        <taxon>Eukaryota</taxon>
        <taxon>Metazoa</taxon>
        <taxon>Ecdysozoa</taxon>
        <taxon>Arthropoda</taxon>
        <taxon>Crustacea</taxon>
        <taxon>Multicrustacea</taxon>
        <taxon>Hexanauplia</taxon>
        <taxon>Copepoda</taxon>
        <taxon>Siphonostomatoida</taxon>
        <taxon>Caligidae</taxon>
        <taxon>Lepeophtheirus</taxon>
    </lineage>
</organism>
<name>A0A0K2UYY7_LEPSM</name>
<protein>
    <submittedName>
        <fullName evidence="1">Uncharacterized protein</fullName>
    </submittedName>
</protein>
<sequence length="10" mass="1374">MLRQHKRYLE</sequence>
<reference evidence="1" key="1">
    <citation type="submission" date="2014-05" db="EMBL/GenBank/DDBJ databases">
        <authorList>
            <person name="Chronopoulou M."/>
        </authorList>
    </citation>
    <scope>NUCLEOTIDE SEQUENCE</scope>
    <source>
        <tissue evidence="1">Whole organism</tissue>
    </source>
</reference>